<dbReference type="Proteomes" id="UP000178726">
    <property type="component" value="Unassembled WGS sequence"/>
</dbReference>
<dbReference type="CDD" id="cd03809">
    <property type="entry name" value="GT4_MtfB-like"/>
    <property type="match status" value="1"/>
</dbReference>
<gene>
    <name evidence="3" type="ORF">A3I29_04265</name>
</gene>
<feature type="domain" description="Glycosyl transferase family 1" evidence="2">
    <location>
        <begin position="2"/>
        <end position="151"/>
    </location>
</feature>
<dbReference type="AlphaFoldDB" id="A0A1F6NA59"/>
<dbReference type="GO" id="GO:0016757">
    <property type="term" value="F:glycosyltransferase activity"/>
    <property type="evidence" value="ECO:0007669"/>
    <property type="project" value="InterPro"/>
</dbReference>
<dbReference type="PANTHER" id="PTHR46401:SF2">
    <property type="entry name" value="GLYCOSYLTRANSFERASE WBBK-RELATED"/>
    <property type="match status" value="1"/>
</dbReference>
<dbReference type="InterPro" id="IPR001296">
    <property type="entry name" value="Glyco_trans_1"/>
</dbReference>
<proteinExistence type="predicted"/>
<reference evidence="3 4" key="1">
    <citation type="journal article" date="2016" name="Nat. Commun.">
        <title>Thousands of microbial genomes shed light on interconnected biogeochemical processes in an aquifer system.</title>
        <authorList>
            <person name="Anantharaman K."/>
            <person name="Brown C.T."/>
            <person name="Hug L.A."/>
            <person name="Sharon I."/>
            <person name="Castelle C.J."/>
            <person name="Probst A.J."/>
            <person name="Thomas B.C."/>
            <person name="Singh A."/>
            <person name="Wilkins M.J."/>
            <person name="Karaoz U."/>
            <person name="Brodie E.L."/>
            <person name="Williams K.H."/>
            <person name="Hubbard S.S."/>
            <person name="Banfield J.F."/>
        </authorList>
    </citation>
    <scope>NUCLEOTIDE SEQUENCE [LARGE SCALE GENOMIC DNA]</scope>
</reference>
<dbReference type="Gene3D" id="3.40.50.2000">
    <property type="entry name" value="Glycogen Phosphorylase B"/>
    <property type="match status" value="1"/>
</dbReference>
<comment type="caution">
    <text evidence="3">The sequence shown here is derived from an EMBL/GenBank/DDBJ whole genome shotgun (WGS) entry which is preliminary data.</text>
</comment>
<accession>A0A1F6NA59</accession>
<keyword evidence="1" id="KW-0808">Transferase</keyword>
<dbReference type="PANTHER" id="PTHR46401">
    <property type="entry name" value="GLYCOSYLTRANSFERASE WBBK-RELATED"/>
    <property type="match status" value="1"/>
</dbReference>
<evidence type="ECO:0000313" key="4">
    <source>
        <dbReference type="Proteomes" id="UP000178726"/>
    </source>
</evidence>
<sequence length="176" mass="19951">MYVGVAYPHKNLSFLLKAWALFKKTYHTDHQLVLVGKENYFYQQLLSSDVWKKCPDVCHTGFVPDDDLPKIYQSASLYVMPSLYEGYALPCLEAMRYKLPVVSSQATCLPEVLKGAALYFNPFDTNSLVETIHRGLTDMPLRETIISAGQKLLTNYSAKTLAEKTLAIYQKTVDNI</sequence>
<dbReference type="SUPFAM" id="SSF53756">
    <property type="entry name" value="UDP-Glycosyltransferase/glycogen phosphorylase"/>
    <property type="match status" value="1"/>
</dbReference>
<dbReference type="STRING" id="1798689.A3I29_04265"/>
<evidence type="ECO:0000313" key="3">
    <source>
        <dbReference type="EMBL" id="OGH80749.1"/>
    </source>
</evidence>
<evidence type="ECO:0000256" key="1">
    <source>
        <dbReference type="ARBA" id="ARBA00022679"/>
    </source>
</evidence>
<dbReference type="Pfam" id="PF00534">
    <property type="entry name" value="Glycos_transf_1"/>
    <property type="match status" value="1"/>
</dbReference>
<evidence type="ECO:0000259" key="2">
    <source>
        <dbReference type="Pfam" id="PF00534"/>
    </source>
</evidence>
<protein>
    <recommendedName>
        <fullName evidence="2">Glycosyl transferase family 1 domain-containing protein</fullName>
    </recommendedName>
</protein>
<name>A0A1F6NA59_9BACT</name>
<dbReference type="EMBL" id="MFQK01000031">
    <property type="protein sequence ID" value="OGH80749.1"/>
    <property type="molecule type" value="Genomic_DNA"/>
</dbReference>
<organism evidence="3 4">
    <name type="scientific">Candidatus Magasanikbacteria bacterium RIFCSPLOWO2_02_FULL_44_11</name>
    <dbReference type="NCBI Taxonomy" id="1798689"/>
    <lineage>
        <taxon>Bacteria</taxon>
        <taxon>Candidatus Magasanikiibacteriota</taxon>
    </lineage>
</organism>
<dbReference type="GO" id="GO:0009103">
    <property type="term" value="P:lipopolysaccharide biosynthetic process"/>
    <property type="evidence" value="ECO:0007669"/>
    <property type="project" value="TreeGrafter"/>
</dbReference>